<sequence>MKYRYDCPVYRQFYLRVADGHELYVEEAGNPEGQAIVFLHGGPGGSITPQCRQFFDPEKYHLILFDQRGTGKSRPFLSLHYNTPQASVEDMEVLRSQLGLEKWILFGGSYGSTLALLYAIHHPDRVEALLLRGIFLGRQSDIDWLYEGGAGQFYPEEFAAFKNHIDPAHQDHLVQAYYQRLTSGDQDQARQAAKAWADWEAGLVHLLPDKNLSCELTPSDQSIALLEAHYFANGLFWQEDNYLLNHLAPIQAIPCAIVHGRYDVDCRLSGAYELAQALDQAKLFIVEEAGHSPYDPPMFQQIVRLLDHYSQEKGFFY</sequence>
<evidence type="ECO:0000256" key="2">
    <source>
        <dbReference type="ARBA" id="ARBA00004496"/>
    </source>
</evidence>
<evidence type="ECO:0000256" key="9">
    <source>
        <dbReference type="PIRSR" id="PIRSR006431-1"/>
    </source>
</evidence>
<feature type="active site" description="Proton donor" evidence="9">
    <location>
        <position position="291"/>
    </location>
</feature>
<proteinExistence type="inferred from homology"/>
<dbReference type="GO" id="GO:0006508">
    <property type="term" value="P:proteolysis"/>
    <property type="evidence" value="ECO:0007669"/>
    <property type="project" value="UniProtKB-KW"/>
</dbReference>
<reference evidence="12" key="1">
    <citation type="submission" date="2023-05" db="EMBL/GenBank/DDBJ databases">
        <title>Cataloging the Phylogenetic Diversity of Human Bladder Bacteria.</title>
        <authorList>
            <person name="Du J."/>
        </authorList>
    </citation>
    <scope>NUCLEOTIDE SEQUENCE</scope>
    <source>
        <strain evidence="12">UMB1231</strain>
    </source>
</reference>
<dbReference type="PIRSF" id="PIRSF006431">
    <property type="entry name" value="Pept_S33"/>
    <property type="match status" value="1"/>
</dbReference>
<dbReference type="GO" id="GO:0004177">
    <property type="term" value="F:aminopeptidase activity"/>
    <property type="evidence" value="ECO:0007669"/>
    <property type="project" value="UniProtKB-UniRule"/>
</dbReference>
<accession>A0AAJ1Q3T8</accession>
<evidence type="ECO:0000256" key="3">
    <source>
        <dbReference type="ARBA" id="ARBA00010088"/>
    </source>
</evidence>
<feature type="active site" description="Nucleophile" evidence="9">
    <location>
        <position position="109"/>
    </location>
</feature>
<evidence type="ECO:0000256" key="10">
    <source>
        <dbReference type="RuleBase" id="RU003421"/>
    </source>
</evidence>
<organism evidence="12 13">
    <name type="scientific">Facklamia hominis</name>
    <dbReference type="NCBI Taxonomy" id="178214"/>
    <lineage>
        <taxon>Bacteria</taxon>
        <taxon>Bacillati</taxon>
        <taxon>Bacillota</taxon>
        <taxon>Bacilli</taxon>
        <taxon>Lactobacillales</taxon>
        <taxon>Aerococcaceae</taxon>
        <taxon>Facklamia</taxon>
    </lineage>
</organism>
<comment type="catalytic activity">
    <reaction evidence="1 8 10">
        <text>Release of N-terminal proline from a peptide.</text>
        <dbReference type="EC" id="3.4.11.5"/>
    </reaction>
</comment>
<dbReference type="Pfam" id="PF00561">
    <property type="entry name" value="Abhydrolase_1"/>
    <property type="match status" value="1"/>
</dbReference>
<dbReference type="PRINTS" id="PR00793">
    <property type="entry name" value="PROAMNOPTASE"/>
</dbReference>
<dbReference type="InterPro" id="IPR002410">
    <property type="entry name" value="Peptidase_S33"/>
</dbReference>
<dbReference type="InterPro" id="IPR000073">
    <property type="entry name" value="AB_hydrolase_1"/>
</dbReference>
<dbReference type="RefSeq" id="WP_285065111.1">
    <property type="nucleotide sequence ID" value="NZ_JASOOE010000001.1"/>
</dbReference>
<keyword evidence="4 8" id="KW-0031">Aminopeptidase</keyword>
<dbReference type="InterPro" id="IPR029058">
    <property type="entry name" value="AB_hydrolase_fold"/>
</dbReference>
<keyword evidence="5 8" id="KW-0963">Cytoplasm</keyword>
<keyword evidence="7 8" id="KW-0378">Hydrolase</keyword>
<dbReference type="Proteomes" id="UP001229251">
    <property type="component" value="Unassembled WGS sequence"/>
</dbReference>
<feature type="domain" description="AB hydrolase-1" evidence="11">
    <location>
        <begin position="35"/>
        <end position="294"/>
    </location>
</feature>
<keyword evidence="6 8" id="KW-0645">Protease</keyword>
<dbReference type="SUPFAM" id="SSF53474">
    <property type="entry name" value="alpha/beta-Hydrolases"/>
    <property type="match status" value="1"/>
</dbReference>
<dbReference type="PANTHER" id="PTHR43722:SF1">
    <property type="entry name" value="PROLINE IMINOPEPTIDASE"/>
    <property type="match status" value="1"/>
</dbReference>
<dbReference type="PANTHER" id="PTHR43722">
    <property type="entry name" value="PROLINE IMINOPEPTIDASE"/>
    <property type="match status" value="1"/>
</dbReference>
<evidence type="ECO:0000256" key="5">
    <source>
        <dbReference type="ARBA" id="ARBA00022490"/>
    </source>
</evidence>
<comment type="caution">
    <text evidence="12">The sequence shown here is derived from an EMBL/GenBank/DDBJ whole genome shotgun (WGS) entry which is preliminary data.</text>
</comment>
<comment type="subcellular location">
    <subcellularLocation>
        <location evidence="2 8">Cytoplasm</location>
    </subcellularLocation>
</comment>
<evidence type="ECO:0000256" key="8">
    <source>
        <dbReference type="PIRNR" id="PIRNR006431"/>
    </source>
</evidence>
<comment type="similarity">
    <text evidence="3 8 10">Belongs to the peptidase S33 family.</text>
</comment>
<evidence type="ECO:0000259" key="11">
    <source>
        <dbReference type="Pfam" id="PF00561"/>
    </source>
</evidence>
<protein>
    <recommendedName>
        <fullName evidence="8 10">Proline iminopeptidase</fullName>
        <shortName evidence="8">PIP</shortName>
        <ecNumber evidence="8 10">3.4.11.5</ecNumber>
    </recommendedName>
    <alternativeName>
        <fullName evidence="8">Prolyl aminopeptidase</fullName>
    </alternativeName>
</protein>
<feature type="active site" evidence="9">
    <location>
        <position position="263"/>
    </location>
</feature>
<dbReference type="GO" id="GO:0005737">
    <property type="term" value="C:cytoplasm"/>
    <property type="evidence" value="ECO:0007669"/>
    <property type="project" value="UniProtKB-SubCell"/>
</dbReference>
<dbReference type="EC" id="3.4.11.5" evidence="8 10"/>
<name>A0AAJ1Q3T8_9LACT</name>
<gene>
    <name evidence="12" type="primary">pip</name>
    <name evidence="12" type="ORF">QP433_00235</name>
</gene>
<dbReference type="NCBIfam" id="TIGR01249">
    <property type="entry name" value="pro_imino_pep_1"/>
    <property type="match status" value="1"/>
</dbReference>
<dbReference type="PRINTS" id="PR00111">
    <property type="entry name" value="ABHYDROLASE"/>
</dbReference>
<evidence type="ECO:0000256" key="6">
    <source>
        <dbReference type="ARBA" id="ARBA00022670"/>
    </source>
</evidence>
<dbReference type="Gene3D" id="3.40.50.1820">
    <property type="entry name" value="alpha/beta hydrolase"/>
    <property type="match status" value="1"/>
</dbReference>
<evidence type="ECO:0000256" key="4">
    <source>
        <dbReference type="ARBA" id="ARBA00022438"/>
    </source>
</evidence>
<evidence type="ECO:0000256" key="7">
    <source>
        <dbReference type="ARBA" id="ARBA00022801"/>
    </source>
</evidence>
<evidence type="ECO:0000256" key="1">
    <source>
        <dbReference type="ARBA" id="ARBA00001585"/>
    </source>
</evidence>
<dbReference type="EMBL" id="JASOOE010000001">
    <property type="protein sequence ID" value="MDK7186404.1"/>
    <property type="molecule type" value="Genomic_DNA"/>
</dbReference>
<dbReference type="AlphaFoldDB" id="A0AAJ1Q3T8"/>
<evidence type="ECO:0000313" key="12">
    <source>
        <dbReference type="EMBL" id="MDK7186404.1"/>
    </source>
</evidence>
<dbReference type="InterPro" id="IPR005944">
    <property type="entry name" value="Pro_iminopeptidase"/>
</dbReference>
<evidence type="ECO:0000313" key="13">
    <source>
        <dbReference type="Proteomes" id="UP001229251"/>
    </source>
</evidence>